<evidence type="ECO:0000313" key="2">
    <source>
        <dbReference type="EMBL" id="EMC92426.1"/>
    </source>
</evidence>
<evidence type="ECO:0000313" key="3">
    <source>
        <dbReference type="Proteomes" id="UP000011761"/>
    </source>
</evidence>
<name>M2M7W8_BAUPA</name>
<keyword evidence="3" id="KW-1185">Reference proteome</keyword>
<feature type="region of interest" description="Disordered" evidence="1">
    <location>
        <begin position="135"/>
        <end position="154"/>
    </location>
</feature>
<dbReference type="GeneID" id="19110795"/>
<organism evidence="2 3">
    <name type="scientific">Baudoinia panamericana (strain UAMH 10762)</name>
    <name type="common">Angels' share fungus</name>
    <name type="synonym">Baudoinia compniacensis (strain UAMH 10762)</name>
    <dbReference type="NCBI Taxonomy" id="717646"/>
    <lineage>
        <taxon>Eukaryota</taxon>
        <taxon>Fungi</taxon>
        <taxon>Dikarya</taxon>
        <taxon>Ascomycota</taxon>
        <taxon>Pezizomycotina</taxon>
        <taxon>Dothideomycetes</taxon>
        <taxon>Dothideomycetidae</taxon>
        <taxon>Mycosphaerellales</taxon>
        <taxon>Teratosphaeriaceae</taxon>
        <taxon>Baudoinia</taxon>
    </lineage>
</organism>
<proteinExistence type="predicted"/>
<dbReference type="RefSeq" id="XP_007680770.1">
    <property type="nucleotide sequence ID" value="XM_007682580.1"/>
</dbReference>
<protein>
    <submittedName>
        <fullName evidence="2">Uncharacterized protein</fullName>
    </submittedName>
</protein>
<dbReference type="AlphaFoldDB" id="M2M7W8"/>
<dbReference type="EMBL" id="KB445562">
    <property type="protein sequence ID" value="EMC92426.1"/>
    <property type="molecule type" value="Genomic_DNA"/>
</dbReference>
<dbReference type="KEGG" id="bcom:BAUCODRAFT_288601"/>
<gene>
    <name evidence="2" type="ORF">BAUCODRAFT_288601</name>
</gene>
<dbReference type="Proteomes" id="UP000011761">
    <property type="component" value="Unassembled WGS sequence"/>
</dbReference>
<reference evidence="2 3" key="1">
    <citation type="journal article" date="2012" name="PLoS Pathog.">
        <title>Diverse lifestyles and strategies of plant pathogenesis encoded in the genomes of eighteen Dothideomycetes fungi.</title>
        <authorList>
            <person name="Ohm R.A."/>
            <person name="Feau N."/>
            <person name="Henrissat B."/>
            <person name="Schoch C.L."/>
            <person name="Horwitz B.A."/>
            <person name="Barry K.W."/>
            <person name="Condon B.J."/>
            <person name="Copeland A.C."/>
            <person name="Dhillon B."/>
            <person name="Glaser F."/>
            <person name="Hesse C.N."/>
            <person name="Kosti I."/>
            <person name="LaButti K."/>
            <person name="Lindquist E.A."/>
            <person name="Lucas S."/>
            <person name="Salamov A.A."/>
            <person name="Bradshaw R.E."/>
            <person name="Ciuffetti L."/>
            <person name="Hamelin R.C."/>
            <person name="Kema G.H.J."/>
            <person name="Lawrence C."/>
            <person name="Scott J.A."/>
            <person name="Spatafora J.W."/>
            <person name="Turgeon B.G."/>
            <person name="de Wit P.J.G.M."/>
            <person name="Zhong S."/>
            <person name="Goodwin S.B."/>
            <person name="Grigoriev I.V."/>
        </authorList>
    </citation>
    <scope>NUCLEOTIDE SEQUENCE [LARGE SCALE GENOMIC DNA]</scope>
    <source>
        <strain evidence="2 3">UAMH 10762</strain>
    </source>
</reference>
<dbReference type="HOGENOM" id="CLU_1703894_0_0_1"/>
<accession>M2M7W8</accession>
<sequence>MPSPLCQPGSHENRGACFHDFILLRHFVYLLIVSIPKPIHAIVCGSHHLHRLGTRVRDRPNSGPHSARRANCAAHLRRRGAHQPPRQLPSAARYQICHPEAVAGKRVVLLVDVDTHWHHHSVWWPLFWAGGRRGRQGRADERGGARSVPALNSV</sequence>
<evidence type="ECO:0000256" key="1">
    <source>
        <dbReference type="SAM" id="MobiDB-lite"/>
    </source>
</evidence>